<reference evidence="2" key="1">
    <citation type="submission" date="2023-10" db="EMBL/GenBank/DDBJ databases">
        <authorList>
            <person name="Chen Y."/>
            <person name="Shah S."/>
            <person name="Dougan E. K."/>
            <person name="Thang M."/>
            <person name="Chan C."/>
        </authorList>
    </citation>
    <scope>NUCLEOTIDE SEQUENCE [LARGE SCALE GENOMIC DNA]</scope>
</reference>
<proteinExistence type="predicted"/>
<organism evidence="2 3">
    <name type="scientific">Prorocentrum cordatum</name>
    <dbReference type="NCBI Taxonomy" id="2364126"/>
    <lineage>
        <taxon>Eukaryota</taxon>
        <taxon>Sar</taxon>
        <taxon>Alveolata</taxon>
        <taxon>Dinophyceae</taxon>
        <taxon>Prorocentrales</taxon>
        <taxon>Prorocentraceae</taxon>
        <taxon>Prorocentrum</taxon>
    </lineage>
</organism>
<name>A0ABN9QSN5_9DINO</name>
<dbReference type="Proteomes" id="UP001189429">
    <property type="component" value="Unassembled WGS sequence"/>
</dbReference>
<keyword evidence="3" id="KW-1185">Reference proteome</keyword>
<protein>
    <submittedName>
        <fullName evidence="2">Uncharacterized protein</fullName>
    </submittedName>
</protein>
<feature type="transmembrane region" description="Helical" evidence="1">
    <location>
        <begin position="175"/>
        <end position="198"/>
    </location>
</feature>
<comment type="caution">
    <text evidence="2">The sequence shown here is derived from an EMBL/GenBank/DDBJ whole genome shotgun (WGS) entry which is preliminary data.</text>
</comment>
<feature type="transmembrane region" description="Helical" evidence="1">
    <location>
        <begin position="251"/>
        <end position="275"/>
    </location>
</feature>
<evidence type="ECO:0000313" key="3">
    <source>
        <dbReference type="Proteomes" id="UP001189429"/>
    </source>
</evidence>
<feature type="transmembrane region" description="Helical" evidence="1">
    <location>
        <begin position="287"/>
        <end position="308"/>
    </location>
</feature>
<sequence length="595" mass="65884">MWEMTPITFWLKGARDLLALTRVVANGRISYRASACPSFAMLSSVVVVSFLTTSFVVTLIASYQCGSNDELRSVWISNVWWACGLSPNVAVFAWCVHQRHIFSNAMLHLWSWRYGILAGSTAVLGIYSIPLYTCLPETPAGAISGMVRGTMWTFGKVMLYILFMGKVQQLGHAWAVHIMKWCLFGVASSWSIANVYHFMPSHFESNMFGRSMEMTGHVLLVIVNLVGLRAMAASAAFAIRSTSRSQRHAGAYVALTVVALVGSFTSTMVCVVFYFESEPDTPRSDSSAAAFVDAMMDCFGVVMFSGLVGPARLQVLSQTAFAAINAFSDDQLQDFYLQFLDYLDEAQIKWIKCGYLRRLSSAGSIVVRCQNVPLNEVIIGSAGFPILRTHKKSRFVVSYPWLSKHHPDPDGSTLRCLVDQLDAMGAADEDGVFMDYLSMPQHDGADAELQRLEEESSWPAPGTHRAVRSAEEDAIFNKALGSMSMMFSTSSVPVVVLPMEGLSERAYIDRGWCYLEFCLALSFGIICNEEIHVSVKKLCKKAYVQQANTVDGFMQCFESKTFTYNGDAGVVMNLFESTVNRKTRRDCQLAVSDGI</sequence>
<feature type="transmembrane region" description="Helical" evidence="1">
    <location>
        <begin position="109"/>
        <end position="129"/>
    </location>
</feature>
<keyword evidence="1" id="KW-0472">Membrane</keyword>
<feature type="transmembrane region" description="Helical" evidence="1">
    <location>
        <begin position="218"/>
        <end position="239"/>
    </location>
</feature>
<accession>A0ABN9QSN5</accession>
<keyword evidence="1" id="KW-0812">Transmembrane</keyword>
<evidence type="ECO:0000256" key="1">
    <source>
        <dbReference type="SAM" id="Phobius"/>
    </source>
</evidence>
<gene>
    <name evidence="2" type="ORF">PCOR1329_LOCUS13807</name>
</gene>
<feature type="transmembrane region" description="Helical" evidence="1">
    <location>
        <begin position="75"/>
        <end position="97"/>
    </location>
</feature>
<feature type="transmembrane region" description="Helical" evidence="1">
    <location>
        <begin position="39"/>
        <end position="63"/>
    </location>
</feature>
<evidence type="ECO:0000313" key="2">
    <source>
        <dbReference type="EMBL" id="CAK0808118.1"/>
    </source>
</evidence>
<feature type="transmembrane region" description="Helical" evidence="1">
    <location>
        <begin position="141"/>
        <end position="163"/>
    </location>
</feature>
<dbReference type="EMBL" id="CAUYUJ010004101">
    <property type="protein sequence ID" value="CAK0808118.1"/>
    <property type="molecule type" value="Genomic_DNA"/>
</dbReference>
<keyword evidence="1" id="KW-1133">Transmembrane helix</keyword>